<dbReference type="AlphaFoldDB" id="A0A164S3I6"/>
<name>A0A164S3I6_9AGAM</name>
<gene>
    <name evidence="1" type="ORF">SISNIDRAFT_468043</name>
</gene>
<accession>A0A164S3I6</accession>
<sequence length="196" mass="22019">MVGTPDGPSLFEEVESLTAEALPLPILLVELDGVVFQPAFMNYTFDIMNHIAFEGGEIGFEDMHNAIALAPLPALSAHQTLLRDRFIAFVDIQRQIGQGAWIQAENAWHCHPVVEFSVDFVREQAQVICQTGLSGRRKRTALRRLFGTHVRNINRFTINNHGEQVGSLLLIRGALYEELSEELNALLAEHTAIRRY</sequence>
<organism evidence="1 2">
    <name type="scientific">Sistotremastrum niveocremeum HHB9708</name>
    <dbReference type="NCBI Taxonomy" id="1314777"/>
    <lineage>
        <taxon>Eukaryota</taxon>
        <taxon>Fungi</taxon>
        <taxon>Dikarya</taxon>
        <taxon>Basidiomycota</taxon>
        <taxon>Agaricomycotina</taxon>
        <taxon>Agaricomycetes</taxon>
        <taxon>Sistotremastrales</taxon>
        <taxon>Sistotremastraceae</taxon>
        <taxon>Sertulicium</taxon>
        <taxon>Sertulicium niveocremeum</taxon>
    </lineage>
</organism>
<evidence type="ECO:0000313" key="1">
    <source>
        <dbReference type="EMBL" id="KZS91122.1"/>
    </source>
</evidence>
<proteinExistence type="predicted"/>
<dbReference type="EMBL" id="KV419417">
    <property type="protein sequence ID" value="KZS91122.1"/>
    <property type="molecule type" value="Genomic_DNA"/>
</dbReference>
<evidence type="ECO:0000313" key="2">
    <source>
        <dbReference type="Proteomes" id="UP000076722"/>
    </source>
</evidence>
<reference evidence="1 2" key="1">
    <citation type="journal article" date="2016" name="Mol. Biol. Evol.">
        <title>Comparative Genomics of Early-Diverging Mushroom-Forming Fungi Provides Insights into the Origins of Lignocellulose Decay Capabilities.</title>
        <authorList>
            <person name="Nagy L.G."/>
            <person name="Riley R."/>
            <person name="Tritt A."/>
            <person name="Adam C."/>
            <person name="Daum C."/>
            <person name="Floudas D."/>
            <person name="Sun H."/>
            <person name="Yadav J.S."/>
            <person name="Pangilinan J."/>
            <person name="Larsson K.H."/>
            <person name="Matsuura K."/>
            <person name="Barry K."/>
            <person name="Labutti K."/>
            <person name="Kuo R."/>
            <person name="Ohm R.A."/>
            <person name="Bhattacharya S.S."/>
            <person name="Shirouzu T."/>
            <person name="Yoshinaga Y."/>
            <person name="Martin F.M."/>
            <person name="Grigoriev I.V."/>
            <person name="Hibbett D.S."/>
        </authorList>
    </citation>
    <scope>NUCLEOTIDE SEQUENCE [LARGE SCALE GENOMIC DNA]</scope>
    <source>
        <strain evidence="1 2">HHB9708</strain>
    </source>
</reference>
<dbReference type="Proteomes" id="UP000076722">
    <property type="component" value="Unassembled WGS sequence"/>
</dbReference>
<keyword evidence="2" id="KW-1185">Reference proteome</keyword>
<protein>
    <submittedName>
        <fullName evidence="1">Uncharacterized protein</fullName>
    </submittedName>
</protein>